<dbReference type="AlphaFoldDB" id="A0A0N4ZF22"/>
<keyword evidence="1" id="KW-0812">Transmembrane</keyword>
<feature type="transmembrane region" description="Helical" evidence="1">
    <location>
        <begin position="16"/>
        <end position="37"/>
    </location>
</feature>
<proteinExistence type="predicted"/>
<sequence length="101" mass="10466">MAIKIIKKGRQTKNTIINIIIAGSFSSFNFSFIIIGLSDGSPIISLVVVLIEMVVVLIIGIIVVVIISSVVSIAGLSVVEVVVRVSVFEVVVGGSVGITVG</sequence>
<name>A0A0N4ZF22_PARTI</name>
<feature type="transmembrane region" description="Helical" evidence="1">
    <location>
        <begin position="43"/>
        <end position="67"/>
    </location>
</feature>
<keyword evidence="1" id="KW-1133">Transmembrane helix</keyword>
<reference evidence="3" key="1">
    <citation type="submission" date="2017-02" db="UniProtKB">
        <authorList>
            <consortium name="WormBaseParasite"/>
        </authorList>
    </citation>
    <scope>IDENTIFICATION</scope>
</reference>
<keyword evidence="1" id="KW-0472">Membrane</keyword>
<evidence type="ECO:0000256" key="1">
    <source>
        <dbReference type="SAM" id="Phobius"/>
    </source>
</evidence>
<dbReference type="Proteomes" id="UP000038045">
    <property type="component" value="Unplaced"/>
</dbReference>
<dbReference type="WBParaSite" id="PTRK_0000635400.1">
    <property type="protein sequence ID" value="PTRK_0000635400.1"/>
    <property type="gene ID" value="PTRK_0000635400"/>
</dbReference>
<evidence type="ECO:0000313" key="3">
    <source>
        <dbReference type="WBParaSite" id="PTRK_0000635400.1"/>
    </source>
</evidence>
<evidence type="ECO:0000313" key="2">
    <source>
        <dbReference type="Proteomes" id="UP000038045"/>
    </source>
</evidence>
<keyword evidence="2" id="KW-1185">Reference proteome</keyword>
<accession>A0A0N4ZF22</accession>
<organism evidence="2 3">
    <name type="scientific">Parastrongyloides trichosuri</name>
    <name type="common">Possum-specific nematode worm</name>
    <dbReference type="NCBI Taxonomy" id="131310"/>
    <lineage>
        <taxon>Eukaryota</taxon>
        <taxon>Metazoa</taxon>
        <taxon>Ecdysozoa</taxon>
        <taxon>Nematoda</taxon>
        <taxon>Chromadorea</taxon>
        <taxon>Rhabditida</taxon>
        <taxon>Tylenchina</taxon>
        <taxon>Panagrolaimomorpha</taxon>
        <taxon>Strongyloidoidea</taxon>
        <taxon>Strongyloididae</taxon>
        <taxon>Parastrongyloides</taxon>
    </lineage>
</organism>
<protein>
    <submittedName>
        <fullName evidence="3">Uncharacterized protein</fullName>
    </submittedName>
</protein>